<dbReference type="AlphaFoldDB" id="A0AAD4GIU0"/>
<proteinExistence type="predicted"/>
<sequence length="193" mass="20552">MLPAPSPLRKSMRMVQEALISSTLPTPAPAPVPLGKRTSWLMKAREAKATEGTSSIPGTSATVTSTAFPRVSTAVKRKSGEMLGALAESDWDMEQRKPKVAKSTDVGIVPLITKQTEKTGQLGLPSVQGESIASSSIVAVTSVDHLESHTMDVDEQTTRLNSAGEGFIDLFKRTVEGLGALVKAWAGRLVVRR</sequence>
<dbReference type="EMBL" id="WHUW01000006">
    <property type="protein sequence ID" value="KAF8444811.1"/>
    <property type="molecule type" value="Genomic_DNA"/>
</dbReference>
<evidence type="ECO:0000313" key="2">
    <source>
        <dbReference type="Proteomes" id="UP001194468"/>
    </source>
</evidence>
<protein>
    <submittedName>
        <fullName evidence="1">Uncharacterized protein</fullName>
    </submittedName>
</protein>
<gene>
    <name evidence="1" type="ORF">L210DRAFT_954929</name>
</gene>
<evidence type="ECO:0000313" key="1">
    <source>
        <dbReference type="EMBL" id="KAF8444811.1"/>
    </source>
</evidence>
<reference evidence="1" key="2">
    <citation type="journal article" date="2020" name="Nat. Commun.">
        <title>Large-scale genome sequencing of mycorrhizal fungi provides insights into the early evolution of symbiotic traits.</title>
        <authorList>
            <person name="Miyauchi S."/>
            <person name="Kiss E."/>
            <person name="Kuo A."/>
            <person name="Drula E."/>
            <person name="Kohler A."/>
            <person name="Sanchez-Garcia M."/>
            <person name="Morin E."/>
            <person name="Andreopoulos B."/>
            <person name="Barry K.W."/>
            <person name="Bonito G."/>
            <person name="Buee M."/>
            <person name="Carver A."/>
            <person name="Chen C."/>
            <person name="Cichocki N."/>
            <person name="Clum A."/>
            <person name="Culley D."/>
            <person name="Crous P.W."/>
            <person name="Fauchery L."/>
            <person name="Girlanda M."/>
            <person name="Hayes R.D."/>
            <person name="Keri Z."/>
            <person name="LaButti K."/>
            <person name="Lipzen A."/>
            <person name="Lombard V."/>
            <person name="Magnuson J."/>
            <person name="Maillard F."/>
            <person name="Murat C."/>
            <person name="Nolan M."/>
            <person name="Ohm R.A."/>
            <person name="Pangilinan J."/>
            <person name="Pereira M.F."/>
            <person name="Perotto S."/>
            <person name="Peter M."/>
            <person name="Pfister S."/>
            <person name="Riley R."/>
            <person name="Sitrit Y."/>
            <person name="Stielow J.B."/>
            <person name="Szollosi G."/>
            <person name="Zifcakova L."/>
            <person name="Stursova M."/>
            <person name="Spatafora J.W."/>
            <person name="Tedersoo L."/>
            <person name="Vaario L.M."/>
            <person name="Yamada A."/>
            <person name="Yan M."/>
            <person name="Wang P."/>
            <person name="Xu J."/>
            <person name="Bruns T."/>
            <person name="Baldrian P."/>
            <person name="Vilgalys R."/>
            <person name="Dunand C."/>
            <person name="Henrissat B."/>
            <person name="Grigoriev I.V."/>
            <person name="Hibbett D."/>
            <person name="Nagy L.G."/>
            <person name="Martin F.M."/>
        </authorList>
    </citation>
    <scope>NUCLEOTIDE SEQUENCE</scope>
    <source>
        <strain evidence="1">BED1</strain>
    </source>
</reference>
<organism evidence="1 2">
    <name type="scientific">Boletus edulis BED1</name>
    <dbReference type="NCBI Taxonomy" id="1328754"/>
    <lineage>
        <taxon>Eukaryota</taxon>
        <taxon>Fungi</taxon>
        <taxon>Dikarya</taxon>
        <taxon>Basidiomycota</taxon>
        <taxon>Agaricomycotina</taxon>
        <taxon>Agaricomycetes</taxon>
        <taxon>Agaricomycetidae</taxon>
        <taxon>Boletales</taxon>
        <taxon>Boletineae</taxon>
        <taxon>Boletaceae</taxon>
        <taxon>Boletoideae</taxon>
        <taxon>Boletus</taxon>
    </lineage>
</organism>
<accession>A0AAD4GIU0</accession>
<dbReference type="Proteomes" id="UP001194468">
    <property type="component" value="Unassembled WGS sequence"/>
</dbReference>
<reference evidence="1" key="1">
    <citation type="submission" date="2019-10" db="EMBL/GenBank/DDBJ databases">
        <authorList>
            <consortium name="DOE Joint Genome Institute"/>
            <person name="Kuo A."/>
            <person name="Miyauchi S."/>
            <person name="Kiss E."/>
            <person name="Drula E."/>
            <person name="Kohler A."/>
            <person name="Sanchez-Garcia M."/>
            <person name="Andreopoulos B."/>
            <person name="Barry K.W."/>
            <person name="Bonito G."/>
            <person name="Buee M."/>
            <person name="Carver A."/>
            <person name="Chen C."/>
            <person name="Cichocki N."/>
            <person name="Clum A."/>
            <person name="Culley D."/>
            <person name="Crous P.W."/>
            <person name="Fauchery L."/>
            <person name="Girlanda M."/>
            <person name="Hayes R."/>
            <person name="Keri Z."/>
            <person name="LaButti K."/>
            <person name="Lipzen A."/>
            <person name="Lombard V."/>
            <person name="Magnuson J."/>
            <person name="Maillard F."/>
            <person name="Morin E."/>
            <person name="Murat C."/>
            <person name="Nolan M."/>
            <person name="Ohm R."/>
            <person name="Pangilinan J."/>
            <person name="Pereira M."/>
            <person name="Perotto S."/>
            <person name="Peter M."/>
            <person name="Riley R."/>
            <person name="Sitrit Y."/>
            <person name="Stielow B."/>
            <person name="Szollosi G."/>
            <person name="Zifcakova L."/>
            <person name="Stursova M."/>
            <person name="Spatafora J.W."/>
            <person name="Tedersoo L."/>
            <person name="Vaario L.-M."/>
            <person name="Yamada A."/>
            <person name="Yan M."/>
            <person name="Wang P."/>
            <person name="Xu J."/>
            <person name="Bruns T."/>
            <person name="Baldrian P."/>
            <person name="Vilgalys R."/>
            <person name="Henrissat B."/>
            <person name="Grigoriev I.V."/>
            <person name="Hibbett D."/>
            <person name="Nagy L.G."/>
            <person name="Martin F.M."/>
        </authorList>
    </citation>
    <scope>NUCLEOTIDE SEQUENCE</scope>
    <source>
        <strain evidence="1">BED1</strain>
    </source>
</reference>
<comment type="caution">
    <text evidence="1">The sequence shown here is derived from an EMBL/GenBank/DDBJ whole genome shotgun (WGS) entry which is preliminary data.</text>
</comment>
<name>A0AAD4GIU0_BOLED</name>
<keyword evidence="2" id="KW-1185">Reference proteome</keyword>